<dbReference type="InterPro" id="IPR027469">
    <property type="entry name" value="Cation_efflux_TMD_sf"/>
</dbReference>
<evidence type="ECO:0000256" key="1">
    <source>
        <dbReference type="ARBA" id="ARBA00004141"/>
    </source>
</evidence>
<proteinExistence type="inferred from homology"/>
<dbReference type="GO" id="GO:0015086">
    <property type="term" value="F:cadmium ion transmembrane transporter activity"/>
    <property type="evidence" value="ECO:0007669"/>
    <property type="project" value="TreeGrafter"/>
</dbReference>
<dbReference type="Pfam" id="PF01545">
    <property type="entry name" value="Cation_efflux"/>
    <property type="match status" value="1"/>
</dbReference>
<evidence type="ECO:0000256" key="7">
    <source>
        <dbReference type="SAM" id="Phobius"/>
    </source>
</evidence>
<feature type="transmembrane region" description="Helical" evidence="7">
    <location>
        <begin position="116"/>
        <end position="134"/>
    </location>
</feature>
<dbReference type="GO" id="GO:0015341">
    <property type="term" value="F:zinc efflux antiporter activity"/>
    <property type="evidence" value="ECO:0007669"/>
    <property type="project" value="TreeGrafter"/>
</dbReference>
<evidence type="ECO:0000256" key="2">
    <source>
        <dbReference type="ARBA" id="ARBA00008114"/>
    </source>
</evidence>
<dbReference type="PANTHER" id="PTHR43840:SF15">
    <property type="entry name" value="MITOCHONDRIAL METAL TRANSPORTER 1-RELATED"/>
    <property type="match status" value="1"/>
</dbReference>
<feature type="domain" description="Cation efflux protein transmembrane" evidence="8">
    <location>
        <begin position="13"/>
        <end position="205"/>
    </location>
</feature>
<keyword evidence="5 7" id="KW-1133">Transmembrane helix</keyword>
<comment type="subcellular location">
    <subcellularLocation>
        <location evidence="1">Membrane</location>
        <topology evidence="1">Multi-pass membrane protein</topology>
    </subcellularLocation>
</comment>
<dbReference type="GO" id="GO:0005886">
    <property type="term" value="C:plasma membrane"/>
    <property type="evidence" value="ECO:0007669"/>
    <property type="project" value="TreeGrafter"/>
</dbReference>
<dbReference type="Proteomes" id="UP000515847">
    <property type="component" value="Chromosome"/>
</dbReference>
<dbReference type="KEGG" id="tfr:BR63_18370"/>
<dbReference type="SUPFAM" id="SSF160240">
    <property type="entry name" value="Cation efflux protein cytoplasmic domain-like"/>
    <property type="match status" value="1"/>
</dbReference>
<dbReference type="OrthoDB" id="9806522at2"/>
<dbReference type="SUPFAM" id="SSF161111">
    <property type="entry name" value="Cation efflux protein transmembrane domain-like"/>
    <property type="match status" value="1"/>
</dbReference>
<evidence type="ECO:0000259" key="9">
    <source>
        <dbReference type="Pfam" id="PF16916"/>
    </source>
</evidence>
<dbReference type="Pfam" id="PF16916">
    <property type="entry name" value="ZT_dimer"/>
    <property type="match status" value="1"/>
</dbReference>
<evidence type="ECO:0000313" key="10">
    <source>
        <dbReference type="EMBL" id="QNB48058.1"/>
    </source>
</evidence>
<evidence type="ECO:0000256" key="5">
    <source>
        <dbReference type="ARBA" id="ARBA00022989"/>
    </source>
</evidence>
<dbReference type="Gene3D" id="1.20.1510.10">
    <property type="entry name" value="Cation efflux protein transmembrane domain"/>
    <property type="match status" value="1"/>
</dbReference>
<reference evidence="10 11" key="1">
    <citation type="journal article" date="2019" name="Front. Microbiol.">
        <title>Thermoanaerosceptrum fracticalcis gen. nov. sp. nov., a Novel Fumarate-Fermenting Microorganism From a Deep Fractured Carbonate Aquifer of the US Great Basin.</title>
        <authorList>
            <person name="Hamilton-Brehm S.D."/>
            <person name="Stewart L.E."/>
            <person name="Zavarin M."/>
            <person name="Caldwell M."/>
            <person name="Lawson P.A."/>
            <person name="Onstott T.C."/>
            <person name="Grzymski J."/>
            <person name="Neveux I."/>
            <person name="Lollar B.S."/>
            <person name="Russell C.E."/>
            <person name="Moser D.P."/>
        </authorList>
    </citation>
    <scope>NUCLEOTIDE SEQUENCE [LARGE SCALE GENOMIC DNA]</scope>
    <source>
        <strain evidence="10 11">DRI-13</strain>
    </source>
</reference>
<keyword evidence="6 7" id="KW-0472">Membrane</keyword>
<keyword evidence="4 7" id="KW-0812">Transmembrane</keyword>
<organism evidence="10 11">
    <name type="scientific">Thermanaerosceptrum fracticalcis</name>
    <dbReference type="NCBI Taxonomy" id="1712410"/>
    <lineage>
        <taxon>Bacteria</taxon>
        <taxon>Bacillati</taxon>
        <taxon>Bacillota</taxon>
        <taxon>Clostridia</taxon>
        <taxon>Eubacteriales</taxon>
        <taxon>Peptococcaceae</taxon>
        <taxon>Thermanaerosceptrum</taxon>
    </lineage>
</organism>
<dbReference type="PANTHER" id="PTHR43840">
    <property type="entry name" value="MITOCHONDRIAL METAL TRANSPORTER 1-RELATED"/>
    <property type="match status" value="1"/>
</dbReference>
<name>A0A7G6E7K4_THEFR</name>
<feature type="domain" description="Cation efflux protein cytoplasmic" evidence="9">
    <location>
        <begin position="209"/>
        <end position="286"/>
    </location>
</feature>
<dbReference type="NCBIfam" id="TIGR01297">
    <property type="entry name" value="CDF"/>
    <property type="match status" value="1"/>
</dbReference>
<feature type="transmembrane region" description="Helical" evidence="7">
    <location>
        <begin position="180"/>
        <end position="201"/>
    </location>
</feature>
<dbReference type="InterPro" id="IPR036837">
    <property type="entry name" value="Cation_efflux_CTD_sf"/>
</dbReference>
<dbReference type="AlphaFoldDB" id="A0A7G6E7K4"/>
<dbReference type="InterPro" id="IPR050291">
    <property type="entry name" value="CDF_Transporter"/>
</dbReference>
<dbReference type="Gene3D" id="3.30.70.1350">
    <property type="entry name" value="Cation efflux protein, cytoplasmic domain"/>
    <property type="match status" value="1"/>
</dbReference>
<accession>A0A7G6E7K4</accession>
<dbReference type="InterPro" id="IPR058533">
    <property type="entry name" value="Cation_efflux_TM"/>
</dbReference>
<keyword evidence="11" id="KW-1185">Reference proteome</keyword>
<dbReference type="InterPro" id="IPR002524">
    <property type="entry name" value="Cation_efflux"/>
</dbReference>
<dbReference type="GO" id="GO:0015093">
    <property type="term" value="F:ferrous iron transmembrane transporter activity"/>
    <property type="evidence" value="ECO:0007669"/>
    <property type="project" value="TreeGrafter"/>
</dbReference>
<evidence type="ECO:0000256" key="6">
    <source>
        <dbReference type="ARBA" id="ARBA00023136"/>
    </source>
</evidence>
<protein>
    <submittedName>
        <fullName evidence="10">Cation diffusion facilitator family transporter</fullName>
    </submittedName>
</protein>
<dbReference type="FunFam" id="1.20.1510.10:FF:000006">
    <property type="entry name" value="Divalent cation efflux transporter"/>
    <property type="match status" value="1"/>
</dbReference>
<evidence type="ECO:0000256" key="3">
    <source>
        <dbReference type="ARBA" id="ARBA00022448"/>
    </source>
</evidence>
<feature type="transmembrane region" description="Helical" evidence="7">
    <location>
        <begin position="155"/>
        <end position="174"/>
    </location>
</feature>
<gene>
    <name evidence="10" type="ORF">BR63_18370</name>
</gene>
<dbReference type="InterPro" id="IPR027470">
    <property type="entry name" value="Cation_efflux_CTD"/>
</dbReference>
<comment type="similarity">
    <text evidence="2">Belongs to the cation diffusion facilitator (CDF) transporter (TC 2.A.4) family.</text>
</comment>
<evidence type="ECO:0000313" key="11">
    <source>
        <dbReference type="Proteomes" id="UP000515847"/>
    </source>
</evidence>
<evidence type="ECO:0000259" key="8">
    <source>
        <dbReference type="Pfam" id="PF01545"/>
    </source>
</evidence>
<keyword evidence="3" id="KW-0813">Transport</keyword>
<dbReference type="GO" id="GO:0006882">
    <property type="term" value="P:intracellular zinc ion homeostasis"/>
    <property type="evidence" value="ECO:0007669"/>
    <property type="project" value="TreeGrafter"/>
</dbReference>
<dbReference type="EMBL" id="CP045798">
    <property type="protein sequence ID" value="QNB48058.1"/>
    <property type="molecule type" value="Genomic_DNA"/>
</dbReference>
<evidence type="ECO:0000256" key="4">
    <source>
        <dbReference type="ARBA" id="ARBA00022692"/>
    </source>
</evidence>
<sequence length="296" mass="32209">MMSLSKKQKVAALSIASNITLIILKVIAGIMSGSVSIISEAIHSGMDLLASFIAYISVSISGKPADDSHPYGHGKIENISGVVEGVLIFIAAGLIIKEAVERILHPVPIDDTVLGMGVMLFSAVLNSFVAYRLYKIAKEEDSVALEADALHLKTDVYTSLGVAVGLLAIRLTGIQVLDPLIAILVALLIIKEAWHLCIVAFSPLLDSRLDKDEESPIQEVLENYGRDKSLQIKYFKTRKAGNQRFIDFHLCLSPDTTIKEGNELAREIKEKIYEVYADAHIHINLEVMDRGGGTSA</sequence>